<evidence type="ECO:0000256" key="2">
    <source>
        <dbReference type="ARBA" id="ARBA00022475"/>
    </source>
</evidence>
<organism evidence="7 8">
    <name type="scientific">Brevibacillus choshinensis</name>
    <dbReference type="NCBI Taxonomy" id="54911"/>
    <lineage>
        <taxon>Bacteria</taxon>
        <taxon>Bacillati</taxon>
        <taxon>Bacillota</taxon>
        <taxon>Bacilli</taxon>
        <taxon>Bacillales</taxon>
        <taxon>Paenibacillaceae</taxon>
        <taxon>Brevibacillus</taxon>
    </lineage>
</organism>
<keyword evidence="5 6" id="KW-0472">Membrane</keyword>
<sequence length="498" mass="54258">MHVPQLMKDFLLRSSLMTVGKIIGAIGRLILFRLLGSEGIGLYQMAYSYYGLMITVISGGFATALSLATAKNQHTGKQWFHFSLLLLAVLGGATGLFSYLGAPTIAKWMGIAELVRPIQLLAPAIVLVPVLSLMRGFLQGVQRYGAIAISELIEQVVRVISMVIFASLFLYAGLSEAVGGAILGAAAGAVVAFLFLLLPLSTSLSNVHPAPPSTASSLSVFLLSCMAIMGTRIILPFTDFLDSLLVPNRLVHAGYSDQEATRIFGEFFGIAATVVYVPTLITGSLSHIIMPRLTIAWDSFHSSEFLRKIKVGFHSVLLWGVSASFFLAVYANLLSTIVVGNDSLANVIQSLSLIPLISGLREFSTTVLWSMDMKRKPLIGLLLSTFVSTLVNLFVIGIPAFSKAGIVLGILSFEITSLAYNVWVLNRAISPRKFKLSVFRDIAICICFLLSLHLALIFLHSQLFHWNSPLLQQSVMGGTLILFIPPYLYVHLKYIQRQ</sequence>
<keyword evidence="3 6" id="KW-0812">Transmembrane</keyword>
<feature type="transmembrane region" description="Helical" evidence="6">
    <location>
        <begin position="47"/>
        <end position="67"/>
    </location>
</feature>
<evidence type="ECO:0000256" key="1">
    <source>
        <dbReference type="ARBA" id="ARBA00004651"/>
    </source>
</evidence>
<dbReference type="PIRSF" id="PIRSF038958">
    <property type="entry name" value="PG_synth_SpoVB"/>
    <property type="match status" value="1"/>
</dbReference>
<feature type="transmembrane region" description="Helical" evidence="6">
    <location>
        <begin position="155"/>
        <end position="174"/>
    </location>
</feature>
<keyword evidence="2" id="KW-1003">Cell membrane</keyword>
<evidence type="ECO:0000313" key="8">
    <source>
        <dbReference type="Proteomes" id="UP000596248"/>
    </source>
</evidence>
<feature type="transmembrane region" description="Helical" evidence="6">
    <location>
        <begin position="12"/>
        <end position="35"/>
    </location>
</feature>
<evidence type="ECO:0000256" key="4">
    <source>
        <dbReference type="ARBA" id="ARBA00022989"/>
    </source>
</evidence>
<feature type="transmembrane region" description="Helical" evidence="6">
    <location>
        <begin position="267"/>
        <end position="290"/>
    </location>
</feature>
<feature type="transmembrane region" description="Helical" evidence="6">
    <location>
        <begin position="311"/>
        <end position="331"/>
    </location>
</feature>
<protein>
    <submittedName>
        <fullName evidence="7">Oligosaccharide flippase family protein</fullName>
    </submittedName>
</protein>
<dbReference type="EMBL" id="CP069127">
    <property type="protein sequence ID" value="QRG70261.1"/>
    <property type="molecule type" value="Genomic_DNA"/>
</dbReference>
<name>A0ABX7FVI4_BRECH</name>
<feature type="transmembrane region" description="Helical" evidence="6">
    <location>
        <begin position="471"/>
        <end position="490"/>
    </location>
</feature>
<dbReference type="Pfam" id="PF01943">
    <property type="entry name" value="Polysacc_synt"/>
    <property type="match status" value="1"/>
</dbReference>
<evidence type="ECO:0000313" key="7">
    <source>
        <dbReference type="EMBL" id="QRG70261.1"/>
    </source>
</evidence>
<proteinExistence type="predicted"/>
<gene>
    <name evidence="7" type="ORF">JNE38_14755</name>
</gene>
<evidence type="ECO:0000256" key="3">
    <source>
        <dbReference type="ARBA" id="ARBA00022692"/>
    </source>
</evidence>
<evidence type="ECO:0000256" key="6">
    <source>
        <dbReference type="SAM" id="Phobius"/>
    </source>
</evidence>
<feature type="transmembrane region" description="Helical" evidence="6">
    <location>
        <begin position="378"/>
        <end position="398"/>
    </location>
</feature>
<dbReference type="PANTHER" id="PTHR30250:SF21">
    <property type="entry name" value="LIPID II FLIPPASE MURJ"/>
    <property type="match status" value="1"/>
</dbReference>
<feature type="transmembrane region" description="Helical" evidence="6">
    <location>
        <begin position="180"/>
        <end position="198"/>
    </location>
</feature>
<dbReference type="PANTHER" id="PTHR30250">
    <property type="entry name" value="PST FAMILY PREDICTED COLANIC ACID TRANSPORTER"/>
    <property type="match status" value="1"/>
</dbReference>
<feature type="transmembrane region" description="Helical" evidence="6">
    <location>
        <begin position="404"/>
        <end position="426"/>
    </location>
</feature>
<comment type="subcellular location">
    <subcellularLocation>
        <location evidence="1">Cell membrane</location>
        <topology evidence="1">Multi-pass membrane protein</topology>
    </subcellularLocation>
</comment>
<dbReference type="RefSeq" id="WP_203357235.1">
    <property type="nucleotide sequence ID" value="NZ_CP069127.1"/>
</dbReference>
<feature type="transmembrane region" description="Helical" evidence="6">
    <location>
        <begin position="79"/>
        <end position="102"/>
    </location>
</feature>
<feature type="transmembrane region" description="Helical" evidence="6">
    <location>
        <begin position="438"/>
        <end position="459"/>
    </location>
</feature>
<reference evidence="7 8" key="1">
    <citation type="submission" date="2021-01" db="EMBL/GenBank/DDBJ databases">
        <title>Identification of strong promoters based on the transcriptome of Brevibacillus choshinensis.</title>
        <authorList>
            <person name="Yao D."/>
            <person name="Zhang K."/>
            <person name="Wu J."/>
        </authorList>
    </citation>
    <scope>NUCLEOTIDE SEQUENCE [LARGE SCALE GENOMIC DNA]</scope>
    <source>
        <strain evidence="7 8">HPD31-SP3</strain>
    </source>
</reference>
<keyword evidence="8" id="KW-1185">Reference proteome</keyword>
<dbReference type="InterPro" id="IPR024923">
    <property type="entry name" value="PG_synth_SpoVB"/>
</dbReference>
<accession>A0ABX7FVI4</accession>
<dbReference type="InterPro" id="IPR050833">
    <property type="entry name" value="Poly_Biosynth_Transport"/>
</dbReference>
<dbReference type="InterPro" id="IPR002797">
    <property type="entry name" value="Polysacc_synth"/>
</dbReference>
<keyword evidence="4 6" id="KW-1133">Transmembrane helix</keyword>
<evidence type="ECO:0000256" key="5">
    <source>
        <dbReference type="ARBA" id="ARBA00023136"/>
    </source>
</evidence>
<feature type="transmembrane region" description="Helical" evidence="6">
    <location>
        <begin position="218"/>
        <end position="235"/>
    </location>
</feature>
<feature type="transmembrane region" description="Helical" evidence="6">
    <location>
        <begin position="114"/>
        <end position="134"/>
    </location>
</feature>
<dbReference type="Proteomes" id="UP000596248">
    <property type="component" value="Chromosome"/>
</dbReference>